<dbReference type="InterPro" id="IPR001128">
    <property type="entry name" value="Cyt_P450"/>
</dbReference>
<dbReference type="PANTHER" id="PTHR24299">
    <property type="entry name" value="CYTOCHROME P450 FAMILY 1"/>
    <property type="match status" value="1"/>
</dbReference>
<dbReference type="SUPFAM" id="SSF48264">
    <property type="entry name" value="Cytochrome P450"/>
    <property type="match status" value="1"/>
</dbReference>
<dbReference type="GO" id="GO:0020037">
    <property type="term" value="F:heme binding"/>
    <property type="evidence" value="ECO:0007669"/>
    <property type="project" value="InterPro"/>
</dbReference>
<gene>
    <name evidence="2" type="ORF">MGAL_10B071105</name>
</gene>
<dbReference type="Pfam" id="PF00067">
    <property type="entry name" value="p450"/>
    <property type="match status" value="1"/>
</dbReference>
<name>A0A8B6C992_MYTGA</name>
<evidence type="ECO:0000313" key="2">
    <source>
        <dbReference type="EMBL" id="VDI00981.1"/>
    </source>
</evidence>
<dbReference type="OrthoDB" id="1470350at2759"/>
<dbReference type="GO" id="GO:0005506">
    <property type="term" value="F:iron ion binding"/>
    <property type="evidence" value="ECO:0007669"/>
    <property type="project" value="InterPro"/>
</dbReference>
<protein>
    <submittedName>
        <fullName evidence="2">Uncharacterized protein</fullName>
    </submittedName>
</protein>
<dbReference type="EMBL" id="UYJE01001295">
    <property type="protein sequence ID" value="VDI00981.1"/>
    <property type="molecule type" value="Genomic_DNA"/>
</dbReference>
<dbReference type="GO" id="GO:0004497">
    <property type="term" value="F:monooxygenase activity"/>
    <property type="evidence" value="ECO:0007669"/>
    <property type="project" value="InterPro"/>
</dbReference>
<dbReference type="Gene3D" id="1.10.630.10">
    <property type="entry name" value="Cytochrome P450"/>
    <property type="match status" value="1"/>
</dbReference>
<dbReference type="GO" id="GO:0016705">
    <property type="term" value="F:oxidoreductase activity, acting on paired donors, with incorporation or reduction of molecular oxygen"/>
    <property type="evidence" value="ECO:0007669"/>
    <property type="project" value="InterPro"/>
</dbReference>
<organism evidence="2 3">
    <name type="scientific">Mytilus galloprovincialis</name>
    <name type="common">Mediterranean mussel</name>
    <dbReference type="NCBI Taxonomy" id="29158"/>
    <lineage>
        <taxon>Eukaryota</taxon>
        <taxon>Metazoa</taxon>
        <taxon>Spiralia</taxon>
        <taxon>Lophotrochozoa</taxon>
        <taxon>Mollusca</taxon>
        <taxon>Bivalvia</taxon>
        <taxon>Autobranchia</taxon>
        <taxon>Pteriomorphia</taxon>
        <taxon>Mytilida</taxon>
        <taxon>Mytiloidea</taxon>
        <taxon>Mytilidae</taxon>
        <taxon>Mytilinae</taxon>
        <taxon>Mytilus</taxon>
    </lineage>
</organism>
<dbReference type="InterPro" id="IPR002401">
    <property type="entry name" value="Cyt_P450_E_grp-I"/>
</dbReference>
<dbReference type="AlphaFoldDB" id="A0A8B6C992"/>
<comment type="caution">
    <text evidence="2">The sequence shown here is derived from an EMBL/GenBank/DDBJ whole genome shotgun (WGS) entry which is preliminary data.</text>
</comment>
<comment type="similarity">
    <text evidence="1">Belongs to the cytochrome P450 family.</text>
</comment>
<dbReference type="Proteomes" id="UP000596742">
    <property type="component" value="Unassembled WGS sequence"/>
</dbReference>
<proteinExistence type="inferred from homology"/>
<evidence type="ECO:0000256" key="1">
    <source>
        <dbReference type="ARBA" id="ARBA00010617"/>
    </source>
</evidence>
<evidence type="ECO:0000313" key="3">
    <source>
        <dbReference type="Proteomes" id="UP000596742"/>
    </source>
</evidence>
<dbReference type="PRINTS" id="PR00463">
    <property type="entry name" value="EP450I"/>
</dbReference>
<accession>A0A8B6C992</accession>
<dbReference type="PANTHER" id="PTHR24299:SF21">
    <property type="entry name" value="OS09G0441600 PROTEIN"/>
    <property type="match status" value="1"/>
</dbReference>
<dbReference type="InterPro" id="IPR036396">
    <property type="entry name" value="Cyt_P450_sf"/>
</dbReference>
<feature type="non-terminal residue" evidence="2">
    <location>
        <position position="167"/>
    </location>
</feature>
<sequence>PKAWPFFGNLIMVSRAKNVYQLTKDLQNEYGNVFRLQLGQITVVFISGHTNLSQIMVGDGENSSHRPTWMFCPKHIFKGKGIVWANGHQWLELNKLILQGQHKTTVIENMQQQLSLEVNTLCQCFSPNDAMDPLDHFFNSTLNIISIMAFGKRLNYCRVSYNRHPDN</sequence>
<reference evidence="2" key="1">
    <citation type="submission" date="2018-11" db="EMBL/GenBank/DDBJ databases">
        <authorList>
            <person name="Alioto T."/>
            <person name="Alioto T."/>
        </authorList>
    </citation>
    <scope>NUCLEOTIDE SEQUENCE</scope>
</reference>
<keyword evidence="3" id="KW-1185">Reference proteome</keyword>